<dbReference type="InterPro" id="IPR032312">
    <property type="entry name" value="LacZ_4"/>
</dbReference>
<evidence type="ECO:0000256" key="6">
    <source>
        <dbReference type="ARBA" id="ARBA00023295"/>
    </source>
</evidence>
<dbReference type="EMBL" id="AHKH01000193">
    <property type="protein sequence ID" value="EHQ58902.1"/>
    <property type="molecule type" value="Genomic_DNA"/>
</dbReference>
<evidence type="ECO:0000256" key="8">
    <source>
        <dbReference type="RuleBase" id="RU361154"/>
    </source>
</evidence>
<dbReference type="PRINTS" id="PR00132">
    <property type="entry name" value="GLHYDRLASE2"/>
</dbReference>
<dbReference type="RefSeq" id="WP_006680080.1">
    <property type="nucleotide sequence ID" value="NZ_AHKH01000193.1"/>
</dbReference>
<name>H3SPV5_9BACL</name>
<keyword evidence="6 8" id="KW-0326">Glycosidase</keyword>
<evidence type="ECO:0000256" key="3">
    <source>
        <dbReference type="ARBA" id="ARBA00012756"/>
    </source>
</evidence>
<dbReference type="InterPro" id="IPR014718">
    <property type="entry name" value="GH-type_carb-bd"/>
</dbReference>
<dbReference type="Pfam" id="PF02837">
    <property type="entry name" value="Glyco_hydro_2_N"/>
    <property type="match status" value="1"/>
</dbReference>
<evidence type="ECO:0000313" key="10">
    <source>
        <dbReference type="EMBL" id="EHQ58902.1"/>
    </source>
</evidence>
<dbReference type="SUPFAM" id="SSF51445">
    <property type="entry name" value="(Trans)glycosidases"/>
    <property type="match status" value="1"/>
</dbReference>
<dbReference type="InterPro" id="IPR023232">
    <property type="entry name" value="Glyco_hydro_2_AS"/>
</dbReference>
<dbReference type="InterPro" id="IPR013783">
    <property type="entry name" value="Ig-like_fold"/>
</dbReference>
<dbReference type="Gene3D" id="2.60.120.260">
    <property type="entry name" value="Galactose-binding domain-like"/>
    <property type="match status" value="1"/>
</dbReference>
<dbReference type="InterPro" id="IPR017853">
    <property type="entry name" value="GH"/>
</dbReference>
<dbReference type="InterPro" id="IPR004199">
    <property type="entry name" value="B-gal_small/dom_5"/>
</dbReference>
<evidence type="ECO:0000256" key="2">
    <source>
        <dbReference type="ARBA" id="ARBA00007401"/>
    </source>
</evidence>
<dbReference type="Gene3D" id="3.20.20.80">
    <property type="entry name" value="Glycosidases"/>
    <property type="match status" value="1"/>
</dbReference>
<dbReference type="FunFam" id="3.20.20.80:FF:000018">
    <property type="entry name" value="Beta-galactosidase"/>
    <property type="match status" value="1"/>
</dbReference>
<dbReference type="Gene3D" id="2.70.98.10">
    <property type="match status" value="1"/>
</dbReference>
<evidence type="ECO:0000259" key="9">
    <source>
        <dbReference type="SMART" id="SM01038"/>
    </source>
</evidence>
<evidence type="ECO:0000313" key="11">
    <source>
        <dbReference type="Proteomes" id="UP000003900"/>
    </source>
</evidence>
<accession>H3SPV5</accession>
<dbReference type="InterPro" id="IPR006101">
    <property type="entry name" value="Glyco_hydro_2"/>
</dbReference>
<dbReference type="SUPFAM" id="SSF74650">
    <property type="entry name" value="Galactose mutarotase-like"/>
    <property type="match status" value="1"/>
</dbReference>
<dbReference type="InterPro" id="IPR008979">
    <property type="entry name" value="Galactose-bd-like_sf"/>
</dbReference>
<dbReference type="GO" id="GO:0030246">
    <property type="term" value="F:carbohydrate binding"/>
    <property type="evidence" value="ECO:0007669"/>
    <property type="project" value="InterPro"/>
</dbReference>
<dbReference type="Gene3D" id="2.60.40.10">
    <property type="entry name" value="Immunoglobulins"/>
    <property type="match status" value="2"/>
</dbReference>
<dbReference type="Pfam" id="PF16353">
    <property type="entry name" value="LacZ_4"/>
    <property type="match status" value="1"/>
</dbReference>
<dbReference type="InterPro" id="IPR006102">
    <property type="entry name" value="Ig-like_GH2"/>
</dbReference>
<dbReference type="EC" id="3.2.1.23" evidence="3 8"/>
<dbReference type="Pfam" id="PF00703">
    <property type="entry name" value="Glyco_hydro_2"/>
    <property type="match status" value="1"/>
</dbReference>
<dbReference type="InterPro" id="IPR023230">
    <property type="entry name" value="Glyco_hydro_2_CS"/>
</dbReference>
<sequence length="1026" mass="117321">MRRRKVWEDIDIAHRNRMEARAHFYSYPSRERALTGEPAYTHHFKSLNGIWQFLFLPAPEYSPPGFEAAEYDTAGWDDIRVPGNWQMQGYGNMHYSDLWYNFPIHPPYVPTDNPTGIYKRSFRIGEEWLRDGQQVILRFHGVDSAFHLWVNGAEVGYSKGARLQSEFDITGFVRAGENQLTVRVYQWSDGTYLEDQDMWWLSGIFRDVDLYVQPRSGIEDVAIVTALDGTYTEGALQVTAKLRHPGEDFTLGYELLDERQRMVAEGAVPAAAEQVRFEAEVAQPKLWSAETPELYTLLLTVKRGNDIIEVVPKRVGFRQIERRGSTFTVNGVAIKFRGVNRHDAHPLTGRVVSRDDIEQDIKLMKQHNINAVRTAHYPNSPYLYDLCDEYGLYVIDETDLECHGFELTGDYNWISDDPAWERSYVDRLERMVQRDKNHPSIIMWSLGNESGFGCNFRAMAARARELDPTRLIHYEGDREAEVTDVYSTMYTWLEHPERKTMQHIIENSDKPHILCEYAHAMGNGPGNLREYQDLFDAHDKLQGGFVWEWIDHGIHTAAEDGRVYYRYGGDFGDDPTNGNFCIDGLVMPDRTPSPGLLEYKKVIEPVRTAEVDLARGIIRCENKYDFASLDHLDLFYSIVKDGEAIRTGRASVAGIAARSARELALDYSLDDVEPEAGTDYYLNLSYVLNRDTAWASRGHEVATAQFLLPLAAEAVMVRPSGLLELEERHCELIVRGEDFAITFDTVKGQIASWTYNGCRVVEAGPRLQFWRAAIDNDMYLVADYKQKTFLHLMHEVVEEVAFERCGEECVHVRVHTMNAPTNASWHYRSVYEYRIYGNGDVLFEVRGVPGGHLHNAPEMLPRIGVKLQINKQCEFAKWYGRGPGESYADSKEANRFGVFEQTVDGMFTPYVTPQENGNHTETRWVRLADRYGIGLMAVGYPGVDFSASYYEAGDLDAAKHTIDLQKRDYIVLNLDDKQNGLGSNSCGQNQLARYRCGFEPFHLKLKLSVYSNKLISDARKGKEIIL</sequence>
<dbReference type="OrthoDB" id="9762066at2"/>
<dbReference type="InterPro" id="IPR011013">
    <property type="entry name" value="Gal_mutarotase_sf_dom"/>
</dbReference>
<dbReference type="InterPro" id="IPR036156">
    <property type="entry name" value="Beta-gal/glucu_dom_sf"/>
</dbReference>
<evidence type="ECO:0000256" key="1">
    <source>
        <dbReference type="ARBA" id="ARBA00001412"/>
    </source>
</evidence>
<dbReference type="SUPFAM" id="SSF49303">
    <property type="entry name" value="beta-Galactosidase/glucuronidase domain"/>
    <property type="match status" value="2"/>
</dbReference>
<comment type="catalytic activity">
    <reaction evidence="1 8">
        <text>Hydrolysis of terminal non-reducing beta-D-galactose residues in beta-D-galactosides.</text>
        <dbReference type="EC" id="3.2.1.23"/>
    </reaction>
</comment>
<dbReference type="GO" id="GO:0004565">
    <property type="term" value="F:beta-galactosidase activity"/>
    <property type="evidence" value="ECO:0007669"/>
    <property type="project" value="UniProtKB-EC"/>
</dbReference>
<dbReference type="PANTHER" id="PTHR46323:SF2">
    <property type="entry name" value="BETA-GALACTOSIDASE"/>
    <property type="match status" value="1"/>
</dbReference>
<comment type="caution">
    <text evidence="10">The sequence shown here is derived from an EMBL/GenBank/DDBJ whole genome shotgun (WGS) entry which is preliminary data.</text>
</comment>
<dbReference type="GO" id="GO:0009341">
    <property type="term" value="C:beta-galactosidase complex"/>
    <property type="evidence" value="ECO:0007669"/>
    <property type="project" value="InterPro"/>
</dbReference>
<evidence type="ECO:0000256" key="7">
    <source>
        <dbReference type="ARBA" id="ARBA00032230"/>
    </source>
</evidence>
<dbReference type="InterPro" id="IPR006104">
    <property type="entry name" value="Glyco_hydro_2_N"/>
</dbReference>
<dbReference type="Proteomes" id="UP000003900">
    <property type="component" value="Unassembled WGS sequence"/>
</dbReference>
<dbReference type="Pfam" id="PF02836">
    <property type="entry name" value="Glyco_hydro_2_C"/>
    <property type="match status" value="1"/>
</dbReference>
<dbReference type="SUPFAM" id="SSF49785">
    <property type="entry name" value="Galactose-binding domain-like"/>
    <property type="match status" value="1"/>
</dbReference>
<dbReference type="STRING" id="1131935.PDENDC454_28080"/>
<keyword evidence="11" id="KW-1185">Reference proteome</keyword>
<evidence type="ECO:0000256" key="4">
    <source>
        <dbReference type="ARBA" id="ARBA00013303"/>
    </source>
</evidence>
<dbReference type="PROSITE" id="PS00719">
    <property type="entry name" value="GLYCOSYL_HYDROL_F2_1"/>
    <property type="match status" value="1"/>
</dbReference>
<evidence type="ECO:0000256" key="5">
    <source>
        <dbReference type="ARBA" id="ARBA00022801"/>
    </source>
</evidence>
<dbReference type="AlphaFoldDB" id="H3SPV5"/>
<keyword evidence="5 8" id="KW-0378">Hydrolase</keyword>
<organism evidence="10 11">
    <name type="scientific">Paenibacillus dendritiformis C454</name>
    <dbReference type="NCBI Taxonomy" id="1131935"/>
    <lineage>
        <taxon>Bacteria</taxon>
        <taxon>Bacillati</taxon>
        <taxon>Bacillota</taxon>
        <taxon>Bacilli</taxon>
        <taxon>Bacillales</taxon>
        <taxon>Paenibacillaceae</taxon>
        <taxon>Paenibacillus</taxon>
    </lineage>
</organism>
<reference evidence="10 11" key="1">
    <citation type="journal article" date="2012" name="J. Bacteriol.">
        <title>Genome Sequence of the Pattern-Forming Social Bacterium Paenibacillus dendritiformis C454 Chiral Morphotype.</title>
        <authorList>
            <person name="Sirota-Madi A."/>
            <person name="Olender T."/>
            <person name="Helman Y."/>
            <person name="Brainis I."/>
            <person name="Finkelshtein A."/>
            <person name="Roth D."/>
            <person name="Hagai E."/>
            <person name="Leshkowitz D."/>
            <person name="Brodsky L."/>
            <person name="Galatenko V."/>
            <person name="Nikolaev V."/>
            <person name="Gutnick D.L."/>
            <person name="Lancet D."/>
            <person name="Ben-Jacob E."/>
        </authorList>
    </citation>
    <scope>NUCLEOTIDE SEQUENCE [LARGE SCALE GENOMIC DNA]</scope>
    <source>
        <strain evidence="10 11">C454</strain>
    </source>
</reference>
<dbReference type="NCBIfam" id="NF007666">
    <property type="entry name" value="PRK10340.1"/>
    <property type="match status" value="1"/>
</dbReference>
<dbReference type="InterPro" id="IPR050347">
    <property type="entry name" value="Bact_Beta-galactosidase"/>
</dbReference>
<dbReference type="SMART" id="SM01038">
    <property type="entry name" value="Bgal_small_N"/>
    <property type="match status" value="1"/>
</dbReference>
<proteinExistence type="inferred from homology"/>
<feature type="domain" description="Beta galactosidase small chain/" evidence="9">
    <location>
        <begin position="733"/>
        <end position="1008"/>
    </location>
</feature>
<dbReference type="PANTHER" id="PTHR46323">
    <property type="entry name" value="BETA-GALACTOSIDASE"/>
    <property type="match status" value="1"/>
</dbReference>
<comment type="similarity">
    <text evidence="2 8">Belongs to the glycosyl hydrolase 2 family.</text>
</comment>
<dbReference type="InterPro" id="IPR006103">
    <property type="entry name" value="Glyco_hydro_2_cat"/>
</dbReference>
<protein>
    <recommendedName>
        <fullName evidence="4 8">Beta-galactosidase</fullName>
        <ecNumber evidence="3 8">3.2.1.23</ecNumber>
    </recommendedName>
    <alternativeName>
        <fullName evidence="7 8">Lactase</fullName>
    </alternativeName>
</protein>
<gene>
    <name evidence="10" type="ORF">PDENDC454_28080</name>
</gene>
<dbReference type="Pfam" id="PF02929">
    <property type="entry name" value="Bgal_small_N"/>
    <property type="match status" value="1"/>
</dbReference>
<dbReference type="PROSITE" id="PS00608">
    <property type="entry name" value="GLYCOSYL_HYDROL_F2_2"/>
    <property type="match status" value="1"/>
</dbReference>
<dbReference type="GO" id="GO:0005990">
    <property type="term" value="P:lactose catabolic process"/>
    <property type="evidence" value="ECO:0007669"/>
    <property type="project" value="TreeGrafter"/>
</dbReference>
<dbReference type="PATRIC" id="fig|1131935.3.peg.5815"/>